<reference evidence="2 3" key="1">
    <citation type="submission" date="2017-11" db="EMBL/GenBank/DDBJ databases">
        <title>Genome analysis of Streptococcus suis serotype chz stain ah681.</title>
        <authorList>
            <person name="Pan Z."/>
            <person name="Zhang Y."/>
            <person name="Ma J."/>
            <person name="Lu P."/>
            <person name="Zhu Y."/>
            <person name="Zhong X."/>
            <person name="Dong W."/>
            <person name="Lu C."/>
            <person name="Yao H."/>
        </authorList>
    </citation>
    <scope>NUCLEOTIDE SEQUENCE [LARGE SCALE GENOMIC DNA]</scope>
    <source>
        <strain evidence="2 3">AH681</strain>
    </source>
</reference>
<sequence length="314" mass="35446">MKKTIIALIFSGLILTACDSKSNETTTSSSQTSSTEQIKESSTNSSNSKNEEFQLVPYDEVHEFKNATASKGTLDDQGIYRYDFLNEDDAVYDAMAYEEVEDIYPVQEQEKIEVTLGTNFTIDDFNFNLDNLTENTLYKNILGEEEAGGLLALELENGEGANRSLRLPSQIGEVMNPIDISYTVINTEKRAVSVGDARIIDFHVGHYGKTISKTKENLGARIAYEGINLFITRTQFIENVKINNPIFHDENFYYNKEYNKEFKNVSISYILDAGKDGDIATENDNSIVTFKFVDEQLMSIELDCTDSYLNLEVE</sequence>
<evidence type="ECO:0000313" key="3">
    <source>
        <dbReference type="Proteomes" id="UP000231863"/>
    </source>
</evidence>
<protein>
    <recommendedName>
        <fullName evidence="4">Lipoprotein</fullName>
    </recommendedName>
</protein>
<evidence type="ECO:0000256" key="1">
    <source>
        <dbReference type="SAM" id="MobiDB-lite"/>
    </source>
</evidence>
<name>A0A2I5KPF1_STRSU</name>
<evidence type="ECO:0000313" key="2">
    <source>
        <dbReference type="EMBL" id="AUA19237.1"/>
    </source>
</evidence>
<proteinExistence type="predicted"/>
<dbReference type="PROSITE" id="PS51257">
    <property type="entry name" value="PROKAR_LIPOPROTEIN"/>
    <property type="match status" value="1"/>
</dbReference>
<dbReference type="EMBL" id="CP025043">
    <property type="protein sequence ID" value="AUA19237.1"/>
    <property type="molecule type" value="Genomic_DNA"/>
</dbReference>
<evidence type="ECO:0008006" key="4">
    <source>
        <dbReference type="Google" id="ProtNLM"/>
    </source>
</evidence>
<accession>A0A2I5KPF1</accession>
<dbReference type="RefSeq" id="WP_100881460.1">
    <property type="nucleotide sequence ID" value="NZ_CP025043.1"/>
</dbReference>
<feature type="region of interest" description="Disordered" evidence="1">
    <location>
        <begin position="21"/>
        <end position="51"/>
    </location>
</feature>
<organism evidence="2 3">
    <name type="scientific">Streptococcus suis</name>
    <dbReference type="NCBI Taxonomy" id="1307"/>
    <lineage>
        <taxon>Bacteria</taxon>
        <taxon>Bacillati</taxon>
        <taxon>Bacillota</taxon>
        <taxon>Bacilli</taxon>
        <taxon>Lactobacillales</taxon>
        <taxon>Streptococcaceae</taxon>
        <taxon>Streptococcus</taxon>
    </lineage>
</organism>
<dbReference type="AlphaFoldDB" id="A0A2I5KPF1"/>
<gene>
    <name evidence="2" type="ORF">CWI26_06965</name>
</gene>
<dbReference type="Proteomes" id="UP000231863">
    <property type="component" value="Chromosome"/>
</dbReference>
<feature type="compositionally biased region" description="Low complexity" evidence="1">
    <location>
        <begin position="23"/>
        <end position="48"/>
    </location>
</feature>